<dbReference type="Proteomes" id="UP001213979">
    <property type="component" value="Unassembled WGS sequence"/>
</dbReference>
<evidence type="ECO:0000313" key="1">
    <source>
        <dbReference type="EMBL" id="MDE8564145.1"/>
    </source>
</evidence>
<accession>A0ABD5IU10</accession>
<reference evidence="2 4" key="2">
    <citation type="submission" date="2023-03" db="EMBL/GenBank/DDBJ databases">
        <title>Bacillus Genome Sequencing.</title>
        <authorList>
            <person name="Dunlap C."/>
        </authorList>
    </citation>
    <scope>NUCLEOTIDE SEQUENCE [LARGE SCALE GENOMIC DNA]</scope>
    <source>
        <strain evidence="2 4">NRS-38</strain>
    </source>
</reference>
<dbReference type="EMBL" id="JAQOTG010000008">
    <property type="protein sequence ID" value="MDE8564145.1"/>
    <property type="molecule type" value="Genomic_DNA"/>
</dbReference>
<dbReference type="RefSeq" id="WP_066148143.1">
    <property type="nucleotide sequence ID" value="NZ_JACIDF010000004.1"/>
</dbReference>
<organism evidence="2 4">
    <name type="scientific">Anoxybacteroides rupiense</name>
    <dbReference type="NCBI Taxonomy" id="311460"/>
    <lineage>
        <taxon>Bacteria</taxon>
        <taxon>Bacillati</taxon>
        <taxon>Bacillota</taxon>
        <taxon>Bacilli</taxon>
        <taxon>Bacillales</taxon>
        <taxon>Anoxybacillaceae</taxon>
        <taxon>Anoxybacteroides</taxon>
    </lineage>
</organism>
<sequence>MQNSRKELPLDSVLNPEVRISTDFHFYQAFFDEVGYADSSNAEHKAIKQANEYLAEEERYPVFYYS</sequence>
<dbReference type="EMBL" id="JARTLI010000012">
    <property type="protein sequence ID" value="MED5051802.1"/>
    <property type="molecule type" value="Genomic_DNA"/>
</dbReference>
<keyword evidence="3" id="KW-1185">Reference proteome</keyword>
<evidence type="ECO:0000313" key="2">
    <source>
        <dbReference type="EMBL" id="MED5051802.1"/>
    </source>
</evidence>
<evidence type="ECO:0000313" key="3">
    <source>
        <dbReference type="Proteomes" id="UP001213979"/>
    </source>
</evidence>
<evidence type="ECO:0000313" key="4">
    <source>
        <dbReference type="Proteomes" id="UP001339962"/>
    </source>
</evidence>
<comment type="caution">
    <text evidence="2">The sequence shown here is derived from an EMBL/GenBank/DDBJ whole genome shotgun (WGS) entry which is preliminary data.</text>
</comment>
<gene>
    <name evidence="2" type="ORF">P9850_08025</name>
    <name evidence="1" type="ORF">PNH38_09615</name>
</gene>
<proteinExistence type="predicted"/>
<dbReference type="AlphaFoldDB" id="A0ABD5IU10"/>
<reference evidence="1 3" key="1">
    <citation type="submission" date="2023-01" db="EMBL/GenBank/DDBJ databases">
        <title>Genome-based reclassification of Anoxybacillus geothermalis as a later heterotypic synonym of Anoxybacillus rupiensis.</title>
        <authorList>
            <person name="Inan Bektas K."/>
            <person name="Canakci S."/>
            <person name="Belduz A.A."/>
            <person name="Guler H.H."/>
        </authorList>
    </citation>
    <scope>NUCLEOTIDE SEQUENCE [LARGE SCALE GENOMIC DNA]</scope>
    <source>
        <strain evidence="1 3">DSM 17127</strain>
    </source>
</reference>
<name>A0ABD5IU10_9BACL</name>
<protein>
    <submittedName>
        <fullName evidence="2">Uncharacterized protein</fullName>
    </submittedName>
</protein>
<dbReference type="Proteomes" id="UP001339962">
    <property type="component" value="Unassembled WGS sequence"/>
</dbReference>